<evidence type="ECO:0000256" key="6">
    <source>
        <dbReference type="ARBA" id="ARBA00023242"/>
    </source>
</evidence>
<comment type="similarity">
    <text evidence="2">Belongs to the ORC5 family.</text>
</comment>
<keyword evidence="5" id="KW-0067">ATP-binding</keyword>
<dbReference type="GO" id="GO:0006270">
    <property type="term" value="P:DNA replication initiation"/>
    <property type="evidence" value="ECO:0007669"/>
    <property type="project" value="TreeGrafter"/>
</dbReference>
<sequence length="496" mass="57028">MSLTLDELTQLKKQVKERDEEIDLLNAFINKNPRLSSPCVIVHGYKSIGKTFTVTKFLKALGTNFSTINCDECVSKKILLRRCFDKIRIDSGCPIGSLNTRNDLAKYGNNGDSFSTFVSALELFVEEFDYKLEHHVLLLDRFDQCFEYVNDLLAGFTRLRESSTLLQNFTVVVIISGEDPKEIVTLSNPHVYFKVYNESQIISILQESRLCKFNINDVSDDSTESIEFYNQYVKAIVDMLYPYTGSDMSLLIDFTKRLWDPFIEPIRQGRLQITEFVKCLKEGIHLFTNEDVVSTSGVIEFKTLQWEKQVTHGGHVHDLPLHSKFFLLASYLASYGSYRNDLHKYSKVKVVKYKKRQSTKATSVTKGHMSKESIDTRLLSANYVDLERILAILSVIYRNYAPSLNHSDKDELLYMDDRIIEDEEKKESERSKFTLTRNIDLSNQIATLFSLGLLSKTNSSDILTAKVRWKCNIDWKTAEGIAKSVDFPISDFMMDD</sequence>
<evidence type="ECO:0000256" key="2">
    <source>
        <dbReference type="ARBA" id="ARBA00006269"/>
    </source>
</evidence>
<evidence type="ECO:0000256" key="4">
    <source>
        <dbReference type="ARBA" id="ARBA00022741"/>
    </source>
</evidence>
<dbReference type="Pfam" id="PF14630">
    <property type="entry name" value="ORC5_C"/>
    <property type="match status" value="1"/>
</dbReference>
<dbReference type="PANTHER" id="PTHR12705:SF0">
    <property type="entry name" value="ORIGIN RECOGNITION COMPLEX SUBUNIT 5"/>
    <property type="match status" value="1"/>
</dbReference>
<dbReference type="PANTHER" id="PTHR12705">
    <property type="entry name" value="ORIGIN RECOGNITION COMPLEX SUBUNIT 5"/>
    <property type="match status" value="1"/>
</dbReference>
<evidence type="ECO:0000259" key="8">
    <source>
        <dbReference type="Pfam" id="PF14630"/>
    </source>
</evidence>
<reference evidence="10 11" key="1">
    <citation type="submission" date="2013-12" db="EMBL/GenBank/DDBJ databases">
        <title>The Genome Sequence of Candida albicans P78048.</title>
        <authorList>
            <consortium name="The Broad Institute Genome Sequencing Platform"/>
            <consortium name="The Broad Institute Genome Sequencing Center for Infectious Disease"/>
            <person name="Cuomo C."/>
            <person name="Bennett R."/>
            <person name="Hirakawa M."/>
            <person name="Noverr M."/>
            <person name="Mitchell A."/>
            <person name="Young S.K."/>
            <person name="Zeng Q."/>
            <person name="Gargeya S."/>
            <person name="Fitzgerald M."/>
            <person name="Abouelleil A."/>
            <person name="Alvarado L."/>
            <person name="Berlin A.M."/>
            <person name="Chapman S.B."/>
            <person name="Dewar J."/>
            <person name="Goldberg J."/>
            <person name="Griggs A."/>
            <person name="Gujja S."/>
            <person name="Hansen M."/>
            <person name="Howarth C."/>
            <person name="Imamovic A."/>
            <person name="Larimer J."/>
            <person name="McCowan C."/>
            <person name="Murphy C."/>
            <person name="Pearson M."/>
            <person name="Priest M."/>
            <person name="Roberts A."/>
            <person name="Saif S."/>
            <person name="Shea T."/>
            <person name="Sykes S."/>
            <person name="Wortman J."/>
            <person name="Nusbaum C."/>
            <person name="Birren B."/>
        </authorList>
    </citation>
    <scope>NUCLEOTIDE SEQUENCE [LARGE SCALE GENOMIC DNA]</scope>
    <source>
        <strain evidence="10 11">P78048</strain>
    </source>
</reference>
<organism evidence="10 11">
    <name type="scientific">Candida albicans P78048</name>
    <dbReference type="NCBI Taxonomy" id="1094989"/>
    <lineage>
        <taxon>Eukaryota</taxon>
        <taxon>Fungi</taxon>
        <taxon>Dikarya</taxon>
        <taxon>Ascomycota</taxon>
        <taxon>Saccharomycotina</taxon>
        <taxon>Pichiomycetes</taxon>
        <taxon>Debaryomycetaceae</taxon>
        <taxon>Candida/Lodderomyces clade</taxon>
        <taxon>Candida</taxon>
    </lineage>
</organism>
<keyword evidence="4" id="KW-0547">Nucleotide-binding</keyword>
<evidence type="ECO:0000313" key="10">
    <source>
        <dbReference type="EMBL" id="KGR01069.1"/>
    </source>
</evidence>
<feature type="domain" description="Orc1-like AAA ATPase" evidence="7">
    <location>
        <begin position="17"/>
        <end position="165"/>
    </location>
</feature>
<dbReference type="InterPro" id="IPR020796">
    <property type="entry name" value="ORC5"/>
</dbReference>
<evidence type="ECO:0000313" key="11">
    <source>
        <dbReference type="Proteomes" id="UP000030161"/>
    </source>
</evidence>
<accession>A0AB34PJK2</accession>
<evidence type="ECO:0000256" key="1">
    <source>
        <dbReference type="ARBA" id="ARBA00004123"/>
    </source>
</evidence>
<keyword evidence="6" id="KW-0539">Nucleus</keyword>
<dbReference type="GO" id="GO:0005664">
    <property type="term" value="C:nuclear origin of replication recognition complex"/>
    <property type="evidence" value="ECO:0007669"/>
    <property type="project" value="TreeGrafter"/>
</dbReference>
<evidence type="ECO:0000259" key="7">
    <source>
        <dbReference type="Pfam" id="PF13191"/>
    </source>
</evidence>
<feature type="domain" description="Origin recognition complex subunit 5 C-terminal" evidence="8">
    <location>
        <begin position="319"/>
        <end position="493"/>
    </location>
</feature>
<evidence type="ECO:0000256" key="3">
    <source>
        <dbReference type="ARBA" id="ARBA00022705"/>
    </source>
</evidence>
<dbReference type="InterPro" id="IPR047088">
    <property type="entry name" value="ORC5_C"/>
</dbReference>
<protein>
    <submittedName>
        <fullName evidence="10">Origin recognition complex subunit 5</fullName>
    </submittedName>
</protein>
<dbReference type="EMBL" id="AJIX01000056">
    <property type="protein sequence ID" value="KGR01069.1"/>
    <property type="molecule type" value="Genomic_DNA"/>
</dbReference>
<feature type="domain" description="ORC5 lid" evidence="9">
    <location>
        <begin position="229"/>
        <end position="288"/>
    </location>
</feature>
<dbReference type="SUPFAM" id="SSF52540">
    <property type="entry name" value="P-loop containing nucleoside triphosphate hydrolases"/>
    <property type="match status" value="1"/>
</dbReference>
<dbReference type="Gene3D" id="3.40.50.300">
    <property type="entry name" value="P-loop containing nucleotide triphosphate hydrolases"/>
    <property type="match status" value="1"/>
</dbReference>
<dbReference type="InterPro" id="IPR027417">
    <property type="entry name" value="P-loop_NTPase"/>
</dbReference>
<comment type="subcellular location">
    <subcellularLocation>
        <location evidence="1">Nucleus</location>
    </subcellularLocation>
</comment>
<evidence type="ECO:0000259" key="9">
    <source>
        <dbReference type="Pfam" id="PF21639"/>
    </source>
</evidence>
<dbReference type="Pfam" id="PF21639">
    <property type="entry name" value="ORC5_lid"/>
    <property type="match status" value="1"/>
</dbReference>
<dbReference type="AlphaFoldDB" id="A0AB34PJK2"/>
<dbReference type="InterPro" id="IPR048866">
    <property type="entry name" value="ORC5_lid"/>
</dbReference>
<dbReference type="Proteomes" id="UP000030161">
    <property type="component" value="Unassembled WGS sequence"/>
</dbReference>
<proteinExistence type="inferred from homology"/>
<dbReference type="InterPro" id="IPR041664">
    <property type="entry name" value="AAA_16"/>
</dbReference>
<gene>
    <name evidence="10" type="ORF">MG3_06066</name>
</gene>
<dbReference type="Pfam" id="PF13191">
    <property type="entry name" value="AAA_16"/>
    <property type="match status" value="1"/>
</dbReference>
<comment type="caution">
    <text evidence="10">The sequence shown here is derived from an EMBL/GenBank/DDBJ whole genome shotgun (WGS) entry which is preliminary data.</text>
</comment>
<name>A0AB34PJK2_CANAX</name>
<dbReference type="GO" id="GO:0003688">
    <property type="term" value="F:DNA replication origin binding"/>
    <property type="evidence" value="ECO:0007669"/>
    <property type="project" value="TreeGrafter"/>
</dbReference>
<evidence type="ECO:0000256" key="5">
    <source>
        <dbReference type="ARBA" id="ARBA00022840"/>
    </source>
</evidence>
<keyword evidence="3" id="KW-0235">DNA replication</keyword>